<accession>G7I2D1</accession>
<dbReference type="InterPro" id="IPR015422">
    <property type="entry name" value="PyrdxlP-dep_Trfase_small"/>
</dbReference>
<evidence type="ECO:0000256" key="2">
    <source>
        <dbReference type="ARBA" id="ARBA00022679"/>
    </source>
</evidence>
<reference evidence="6" key="3">
    <citation type="submission" date="2015-04" db="UniProtKB">
        <authorList>
            <consortium name="EnsemblPlants"/>
        </authorList>
    </citation>
    <scope>IDENTIFICATION</scope>
    <source>
        <strain evidence="6">cv. Jemalong A17</strain>
    </source>
</reference>
<dbReference type="eggNOG" id="KOG1358">
    <property type="taxonomic scope" value="Eukaryota"/>
</dbReference>
<gene>
    <name evidence="5" type="ordered locus">MTR_1g019030</name>
</gene>
<comment type="similarity">
    <text evidence="1">Belongs to the class-II pyridoxal-phosphate-dependent aminotransferase family.</text>
</comment>
<name>G7I2D1_MEDTR</name>
<evidence type="ECO:0000313" key="5">
    <source>
        <dbReference type="EMBL" id="AES59400.1"/>
    </source>
</evidence>
<dbReference type="OMA" id="VDCMLEE"/>
<dbReference type="STRING" id="3880.G7I2D1"/>
<dbReference type="AlphaFoldDB" id="G7I2D1"/>
<dbReference type="PaxDb" id="3880-AES59400"/>
<evidence type="ECO:0000256" key="1">
    <source>
        <dbReference type="ARBA" id="ARBA00008392"/>
    </source>
</evidence>
<dbReference type="HOGENOM" id="CLU_1973774_0_0_1"/>
<sequence>MFYGKVGFDLIATVMNGTVSQQCPQFGLSKILGFTIASHPESPIVYLRLKNSTGSLKDDLHLLENIAERVLKEDSVFVVASRRSTLDKCRLPVGIRLFVSAGHSESDLHKAYESLKRVAALVLDGHK</sequence>
<evidence type="ECO:0000313" key="7">
    <source>
        <dbReference type="Proteomes" id="UP000002051"/>
    </source>
</evidence>
<dbReference type="Proteomes" id="UP000002051">
    <property type="component" value="Unassembled WGS sequence"/>
</dbReference>
<evidence type="ECO:0000256" key="4">
    <source>
        <dbReference type="ARBA" id="ARBA00023315"/>
    </source>
</evidence>
<keyword evidence="7" id="KW-1185">Reference proteome</keyword>
<keyword evidence="2" id="KW-0808">Transferase</keyword>
<dbReference type="PANTHER" id="PTHR13693:SF2">
    <property type="entry name" value="SERINE PALMITOYLTRANSFERASE 1"/>
    <property type="match status" value="1"/>
</dbReference>
<reference evidence="5 7" key="2">
    <citation type="journal article" date="2014" name="BMC Genomics">
        <title>An improved genome release (version Mt4.0) for the model legume Medicago truncatula.</title>
        <authorList>
            <person name="Tang H."/>
            <person name="Krishnakumar V."/>
            <person name="Bidwell S."/>
            <person name="Rosen B."/>
            <person name="Chan A."/>
            <person name="Zhou S."/>
            <person name="Gentzbittel L."/>
            <person name="Childs K.L."/>
            <person name="Yandell M."/>
            <person name="Gundlach H."/>
            <person name="Mayer K.F."/>
            <person name="Schwartz D.C."/>
            <person name="Town C.D."/>
        </authorList>
    </citation>
    <scope>GENOME REANNOTATION</scope>
    <source>
        <strain evidence="5">A17</strain>
        <strain evidence="6 7">cv. Jemalong A17</strain>
    </source>
</reference>
<dbReference type="Gene3D" id="3.90.1150.10">
    <property type="entry name" value="Aspartate Aminotransferase, domain 1"/>
    <property type="match status" value="1"/>
</dbReference>
<keyword evidence="3" id="KW-0663">Pyridoxal phosphate</keyword>
<keyword evidence="4" id="KW-0012">Acyltransferase</keyword>
<dbReference type="EMBL" id="CM001217">
    <property type="protein sequence ID" value="AES59400.1"/>
    <property type="molecule type" value="Genomic_DNA"/>
</dbReference>
<evidence type="ECO:0000256" key="3">
    <source>
        <dbReference type="ARBA" id="ARBA00022898"/>
    </source>
</evidence>
<protein>
    <submittedName>
        <fullName evidence="5">Serine palmitoyltransferase long chain base subunit, putative</fullName>
    </submittedName>
</protein>
<dbReference type="EnsemblPlants" id="AES59400">
    <property type="protein sequence ID" value="AES59400"/>
    <property type="gene ID" value="MTR_1g019030"/>
</dbReference>
<dbReference type="GO" id="GO:0016740">
    <property type="term" value="F:transferase activity"/>
    <property type="evidence" value="ECO:0007669"/>
    <property type="project" value="UniProtKB-KW"/>
</dbReference>
<dbReference type="PANTHER" id="PTHR13693">
    <property type="entry name" value="CLASS II AMINOTRANSFERASE/8-AMINO-7-OXONONANOATE SYNTHASE"/>
    <property type="match status" value="1"/>
</dbReference>
<proteinExistence type="inferred from homology"/>
<dbReference type="InterPro" id="IPR050087">
    <property type="entry name" value="AON_synthase_class-II"/>
</dbReference>
<organism evidence="5 7">
    <name type="scientific">Medicago truncatula</name>
    <name type="common">Barrel medic</name>
    <name type="synonym">Medicago tribuloides</name>
    <dbReference type="NCBI Taxonomy" id="3880"/>
    <lineage>
        <taxon>Eukaryota</taxon>
        <taxon>Viridiplantae</taxon>
        <taxon>Streptophyta</taxon>
        <taxon>Embryophyta</taxon>
        <taxon>Tracheophyta</taxon>
        <taxon>Spermatophyta</taxon>
        <taxon>Magnoliopsida</taxon>
        <taxon>eudicotyledons</taxon>
        <taxon>Gunneridae</taxon>
        <taxon>Pentapetalae</taxon>
        <taxon>rosids</taxon>
        <taxon>fabids</taxon>
        <taxon>Fabales</taxon>
        <taxon>Fabaceae</taxon>
        <taxon>Papilionoideae</taxon>
        <taxon>50 kb inversion clade</taxon>
        <taxon>NPAAA clade</taxon>
        <taxon>Hologalegina</taxon>
        <taxon>IRL clade</taxon>
        <taxon>Trifolieae</taxon>
        <taxon>Medicago</taxon>
    </lineage>
</organism>
<reference evidence="5 7" key="1">
    <citation type="journal article" date="2011" name="Nature">
        <title>The Medicago genome provides insight into the evolution of rhizobial symbioses.</title>
        <authorList>
            <person name="Young N.D."/>
            <person name="Debelle F."/>
            <person name="Oldroyd G.E."/>
            <person name="Geurts R."/>
            <person name="Cannon S.B."/>
            <person name="Udvardi M.K."/>
            <person name="Benedito V.A."/>
            <person name="Mayer K.F."/>
            <person name="Gouzy J."/>
            <person name="Schoof H."/>
            <person name="Van de Peer Y."/>
            <person name="Proost S."/>
            <person name="Cook D.R."/>
            <person name="Meyers B.C."/>
            <person name="Spannagl M."/>
            <person name="Cheung F."/>
            <person name="De Mita S."/>
            <person name="Krishnakumar V."/>
            <person name="Gundlach H."/>
            <person name="Zhou S."/>
            <person name="Mudge J."/>
            <person name="Bharti A.K."/>
            <person name="Murray J.D."/>
            <person name="Naoumkina M.A."/>
            <person name="Rosen B."/>
            <person name="Silverstein K.A."/>
            <person name="Tang H."/>
            <person name="Rombauts S."/>
            <person name="Zhao P.X."/>
            <person name="Zhou P."/>
            <person name="Barbe V."/>
            <person name="Bardou P."/>
            <person name="Bechner M."/>
            <person name="Bellec A."/>
            <person name="Berger A."/>
            <person name="Berges H."/>
            <person name="Bidwell S."/>
            <person name="Bisseling T."/>
            <person name="Choisne N."/>
            <person name="Couloux A."/>
            <person name="Denny R."/>
            <person name="Deshpande S."/>
            <person name="Dai X."/>
            <person name="Doyle J.J."/>
            <person name="Dudez A.M."/>
            <person name="Farmer A.D."/>
            <person name="Fouteau S."/>
            <person name="Franken C."/>
            <person name="Gibelin C."/>
            <person name="Gish J."/>
            <person name="Goldstein S."/>
            <person name="Gonzalez A.J."/>
            <person name="Green P.J."/>
            <person name="Hallab A."/>
            <person name="Hartog M."/>
            <person name="Hua A."/>
            <person name="Humphray S.J."/>
            <person name="Jeong D.H."/>
            <person name="Jing Y."/>
            <person name="Jocker A."/>
            <person name="Kenton S.M."/>
            <person name="Kim D.J."/>
            <person name="Klee K."/>
            <person name="Lai H."/>
            <person name="Lang C."/>
            <person name="Lin S."/>
            <person name="Macmil S.L."/>
            <person name="Magdelenat G."/>
            <person name="Matthews L."/>
            <person name="McCorrison J."/>
            <person name="Monaghan E.L."/>
            <person name="Mun J.H."/>
            <person name="Najar F.Z."/>
            <person name="Nicholson C."/>
            <person name="Noirot C."/>
            <person name="O'Bleness M."/>
            <person name="Paule C.R."/>
            <person name="Poulain J."/>
            <person name="Prion F."/>
            <person name="Qin B."/>
            <person name="Qu C."/>
            <person name="Retzel E.F."/>
            <person name="Riddle C."/>
            <person name="Sallet E."/>
            <person name="Samain S."/>
            <person name="Samson N."/>
            <person name="Sanders I."/>
            <person name="Saurat O."/>
            <person name="Scarpelli C."/>
            <person name="Schiex T."/>
            <person name="Segurens B."/>
            <person name="Severin A.J."/>
            <person name="Sherrier D.J."/>
            <person name="Shi R."/>
            <person name="Sims S."/>
            <person name="Singer S.R."/>
            <person name="Sinharoy S."/>
            <person name="Sterck L."/>
            <person name="Viollet A."/>
            <person name="Wang B.B."/>
            <person name="Wang K."/>
            <person name="Wang M."/>
            <person name="Wang X."/>
            <person name="Warfsmann J."/>
            <person name="Weissenbach J."/>
            <person name="White D.D."/>
            <person name="White J.D."/>
            <person name="Wiley G.B."/>
            <person name="Wincker P."/>
            <person name="Xing Y."/>
            <person name="Yang L."/>
            <person name="Yao Z."/>
            <person name="Ying F."/>
            <person name="Zhai J."/>
            <person name="Zhou L."/>
            <person name="Zuber A."/>
            <person name="Denarie J."/>
            <person name="Dixon R.A."/>
            <person name="May G.D."/>
            <person name="Schwartz D.C."/>
            <person name="Rogers J."/>
            <person name="Quetier F."/>
            <person name="Town C.D."/>
            <person name="Roe B.A."/>
        </authorList>
    </citation>
    <scope>NUCLEOTIDE SEQUENCE [LARGE SCALE GENOMIC DNA]</scope>
    <source>
        <strain evidence="5">A17</strain>
        <strain evidence="6 7">cv. Jemalong A17</strain>
    </source>
</reference>
<evidence type="ECO:0000313" key="6">
    <source>
        <dbReference type="EnsemblPlants" id="AES59400"/>
    </source>
</evidence>